<comment type="caution">
    <text evidence="1">The sequence shown here is derived from an EMBL/GenBank/DDBJ whole genome shotgun (WGS) entry which is preliminary data.</text>
</comment>
<dbReference type="Proteomes" id="UP001501116">
    <property type="component" value="Unassembled WGS sequence"/>
</dbReference>
<dbReference type="EMBL" id="BAAANN010000003">
    <property type="protein sequence ID" value="GAA1944790.1"/>
    <property type="molecule type" value="Genomic_DNA"/>
</dbReference>
<accession>A0ABP5BGN9</accession>
<evidence type="ECO:0000313" key="2">
    <source>
        <dbReference type="Proteomes" id="UP001501116"/>
    </source>
</evidence>
<sequence>MTADNAATFRCLTALRDSGWKFSPETNQDGELVEIRGAYEWPGTGSADRLLFRYTTDALAVRTDNTGDVVWQREGGLVEVVEQLMTLPRPGHRLTPRLALGVRAPIPWTPGQPLLPGTVPVRWTPR</sequence>
<keyword evidence="2" id="KW-1185">Reference proteome</keyword>
<dbReference type="RefSeq" id="WP_344414010.1">
    <property type="nucleotide sequence ID" value="NZ_BAAANN010000003.1"/>
</dbReference>
<organism evidence="1 2">
    <name type="scientific">Amycolatopsis minnesotensis</name>
    <dbReference type="NCBI Taxonomy" id="337894"/>
    <lineage>
        <taxon>Bacteria</taxon>
        <taxon>Bacillati</taxon>
        <taxon>Actinomycetota</taxon>
        <taxon>Actinomycetes</taxon>
        <taxon>Pseudonocardiales</taxon>
        <taxon>Pseudonocardiaceae</taxon>
        <taxon>Amycolatopsis</taxon>
    </lineage>
</organism>
<evidence type="ECO:0000313" key="1">
    <source>
        <dbReference type="EMBL" id="GAA1944790.1"/>
    </source>
</evidence>
<gene>
    <name evidence="1" type="ORF">GCM10009754_10630</name>
</gene>
<reference evidence="2" key="1">
    <citation type="journal article" date="2019" name="Int. J. Syst. Evol. Microbiol.">
        <title>The Global Catalogue of Microorganisms (GCM) 10K type strain sequencing project: providing services to taxonomists for standard genome sequencing and annotation.</title>
        <authorList>
            <consortium name="The Broad Institute Genomics Platform"/>
            <consortium name="The Broad Institute Genome Sequencing Center for Infectious Disease"/>
            <person name="Wu L."/>
            <person name="Ma J."/>
        </authorList>
    </citation>
    <scope>NUCLEOTIDE SEQUENCE [LARGE SCALE GENOMIC DNA]</scope>
    <source>
        <strain evidence="2">JCM 14545</strain>
    </source>
</reference>
<protein>
    <submittedName>
        <fullName evidence="1">Uncharacterized protein</fullName>
    </submittedName>
</protein>
<proteinExistence type="predicted"/>
<name>A0ABP5BGN9_9PSEU</name>